<sequence length="115" mass="12371">MLASLLCVDGGNASVARHGKVRITAYCRLHKKFMCSAPCGGYGKPQGSSPCQNFHGQRAKRATVNTLTCFHGLLHGSIGLFVVRGATVVDDLSFHHSRKREVSSLAQKGTKCGVW</sequence>
<dbReference type="EMBL" id="CM056811">
    <property type="protein sequence ID" value="KAJ8637992.1"/>
    <property type="molecule type" value="Genomic_DNA"/>
</dbReference>
<dbReference type="Proteomes" id="UP001234297">
    <property type="component" value="Chromosome 3"/>
</dbReference>
<proteinExistence type="predicted"/>
<name>A0ACC2LWX6_PERAE</name>
<accession>A0ACC2LWX6</accession>
<keyword evidence="2" id="KW-1185">Reference proteome</keyword>
<organism evidence="1 2">
    <name type="scientific">Persea americana</name>
    <name type="common">Avocado</name>
    <dbReference type="NCBI Taxonomy" id="3435"/>
    <lineage>
        <taxon>Eukaryota</taxon>
        <taxon>Viridiplantae</taxon>
        <taxon>Streptophyta</taxon>
        <taxon>Embryophyta</taxon>
        <taxon>Tracheophyta</taxon>
        <taxon>Spermatophyta</taxon>
        <taxon>Magnoliopsida</taxon>
        <taxon>Magnoliidae</taxon>
        <taxon>Laurales</taxon>
        <taxon>Lauraceae</taxon>
        <taxon>Persea</taxon>
    </lineage>
</organism>
<evidence type="ECO:0000313" key="2">
    <source>
        <dbReference type="Proteomes" id="UP001234297"/>
    </source>
</evidence>
<gene>
    <name evidence="1" type="ORF">MRB53_012259</name>
</gene>
<reference evidence="1 2" key="1">
    <citation type="journal article" date="2022" name="Hortic Res">
        <title>A haplotype resolved chromosomal level avocado genome allows analysis of novel avocado genes.</title>
        <authorList>
            <person name="Nath O."/>
            <person name="Fletcher S.J."/>
            <person name="Hayward A."/>
            <person name="Shaw L.M."/>
            <person name="Masouleh A.K."/>
            <person name="Furtado A."/>
            <person name="Henry R.J."/>
            <person name="Mitter N."/>
        </authorList>
    </citation>
    <scope>NUCLEOTIDE SEQUENCE [LARGE SCALE GENOMIC DNA]</scope>
    <source>
        <strain evidence="2">cv. Hass</strain>
    </source>
</reference>
<comment type="caution">
    <text evidence="1">The sequence shown here is derived from an EMBL/GenBank/DDBJ whole genome shotgun (WGS) entry which is preliminary data.</text>
</comment>
<protein>
    <submittedName>
        <fullName evidence="1">Uncharacterized protein</fullName>
    </submittedName>
</protein>
<evidence type="ECO:0000313" key="1">
    <source>
        <dbReference type="EMBL" id="KAJ8637992.1"/>
    </source>
</evidence>